<organism evidence="1 2">
    <name type="scientific">Camellia sinensis</name>
    <name type="common">Tea plant</name>
    <name type="synonym">Thea sinensis</name>
    <dbReference type="NCBI Taxonomy" id="4442"/>
    <lineage>
        <taxon>Eukaryota</taxon>
        <taxon>Viridiplantae</taxon>
        <taxon>Streptophyta</taxon>
        <taxon>Embryophyta</taxon>
        <taxon>Tracheophyta</taxon>
        <taxon>Spermatophyta</taxon>
        <taxon>Magnoliopsida</taxon>
        <taxon>eudicotyledons</taxon>
        <taxon>Gunneridae</taxon>
        <taxon>Pentapetalae</taxon>
        <taxon>asterids</taxon>
        <taxon>Ericales</taxon>
        <taxon>Theaceae</taxon>
        <taxon>Camellia</taxon>
    </lineage>
</organism>
<dbReference type="EMBL" id="JACBKZ010000009">
    <property type="protein sequence ID" value="KAF5941936.1"/>
    <property type="molecule type" value="Genomic_DNA"/>
</dbReference>
<proteinExistence type="predicted"/>
<evidence type="ECO:0000313" key="1">
    <source>
        <dbReference type="EMBL" id="KAF5941936.1"/>
    </source>
</evidence>
<dbReference type="Proteomes" id="UP000593564">
    <property type="component" value="Unassembled WGS sequence"/>
</dbReference>
<reference evidence="2" key="1">
    <citation type="journal article" date="2020" name="Nat. Commun.">
        <title>Genome assembly of wild tea tree DASZ reveals pedigree and selection history of tea varieties.</title>
        <authorList>
            <person name="Zhang W."/>
            <person name="Zhang Y."/>
            <person name="Qiu H."/>
            <person name="Guo Y."/>
            <person name="Wan H."/>
            <person name="Zhang X."/>
            <person name="Scossa F."/>
            <person name="Alseekh S."/>
            <person name="Zhang Q."/>
            <person name="Wang P."/>
            <person name="Xu L."/>
            <person name="Schmidt M.H."/>
            <person name="Jia X."/>
            <person name="Li D."/>
            <person name="Zhu A."/>
            <person name="Guo F."/>
            <person name="Chen W."/>
            <person name="Ni D."/>
            <person name="Usadel B."/>
            <person name="Fernie A.R."/>
            <person name="Wen W."/>
        </authorList>
    </citation>
    <scope>NUCLEOTIDE SEQUENCE [LARGE SCALE GENOMIC DNA]</scope>
    <source>
        <strain evidence="2">cv. G240</strain>
    </source>
</reference>
<accession>A0A7J7GR04</accession>
<reference evidence="1 2" key="2">
    <citation type="submission" date="2020-07" db="EMBL/GenBank/DDBJ databases">
        <title>Genome assembly of wild tea tree DASZ reveals pedigree and selection history of tea varieties.</title>
        <authorList>
            <person name="Zhang W."/>
        </authorList>
    </citation>
    <scope>NUCLEOTIDE SEQUENCE [LARGE SCALE GENOMIC DNA]</scope>
    <source>
        <strain evidence="2">cv. G240</strain>
        <tissue evidence="1">Leaf</tissue>
    </source>
</reference>
<gene>
    <name evidence="1" type="ORF">HYC85_019578</name>
</gene>
<comment type="caution">
    <text evidence="1">The sequence shown here is derived from an EMBL/GenBank/DDBJ whole genome shotgun (WGS) entry which is preliminary data.</text>
</comment>
<keyword evidence="2" id="KW-1185">Reference proteome</keyword>
<sequence>MSLLKSSGIFIATLNSVSVAALIVKNLHRNQSFCLETQREHRQQLLRSKLEMLTYIRSMSLGIWAQRSKQQWLQLGDRDTKFFHKMASWRRIRNHITCVRDVDGNVLTEPKAIQAAFVDHFKKLFSPSGSLAEDSSDTGMRTDGHYNHVEAYHGWSMKIGSDRSWYSVGLCGSHRAAHISNAARVNPLPCTTAAEAMACLEAFGQAVC</sequence>
<protein>
    <submittedName>
        <fullName evidence="1">Uncharacterized protein</fullName>
    </submittedName>
</protein>
<dbReference type="AlphaFoldDB" id="A0A7J7GR04"/>
<name>A0A7J7GR04_CAMSI</name>
<evidence type="ECO:0000313" key="2">
    <source>
        <dbReference type="Proteomes" id="UP000593564"/>
    </source>
</evidence>